<organism evidence="2 3">
    <name type="scientific">Caldicellulosiruptor acetigenus (strain ATCC 700853 / DSM 12137 / I77R1B)</name>
    <name type="common">Caldicellulosiruptor kristjanssonii</name>
    <dbReference type="NCBI Taxonomy" id="632335"/>
    <lineage>
        <taxon>Bacteria</taxon>
        <taxon>Bacillati</taxon>
        <taxon>Bacillota</taxon>
        <taxon>Bacillota incertae sedis</taxon>
        <taxon>Caldicellulosiruptorales</taxon>
        <taxon>Caldicellulosiruptoraceae</taxon>
        <taxon>Caldicellulosiruptor</taxon>
    </lineage>
</organism>
<feature type="transmembrane region" description="Helical" evidence="1">
    <location>
        <begin position="32"/>
        <end position="50"/>
    </location>
</feature>
<evidence type="ECO:0000256" key="1">
    <source>
        <dbReference type="SAM" id="Phobius"/>
    </source>
</evidence>
<dbReference type="RefSeq" id="WP_013433616.1">
    <property type="nucleotide sequence ID" value="NC_014721.1"/>
</dbReference>
<reference key="1">
    <citation type="submission" date="2010-11" db="EMBL/GenBank/DDBJ databases">
        <title>Complete sequence of chromosome of Caldicellulosiruptor kristjanssonii 177R1B.</title>
        <authorList>
            <consortium name="US DOE Joint Genome Institute"/>
            <person name="Lucas S."/>
            <person name="Copeland A."/>
            <person name="Lapidus A."/>
            <person name="Cheng J.-F."/>
            <person name="Bruce D."/>
            <person name="Goodwin L."/>
            <person name="Pitluck S."/>
            <person name="Davenport K."/>
            <person name="Detter J.C."/>
            <person name="Han C."/>
            <person name="Tapia R."/>
            <person name="Land M."/>
            <person name="Hauser L."/>
            <person name="Jeffries C."/>
            <person name="Kyrpides N."/>
            <person name="Ivanova N."/>
            <person name="Mikhailova N."/>
            <person name="Blumer-Schuette S.E."/>
            <person name="Kelly R.M."/>
            <person name="Woyke T."/>
        </authorList>
    </citation>
    <scope>NUCLEOTIDE SEQUENCE</scope>
    <source>
        <strain>177R1B</strain>
    </source>
</reference>
<dbReference type="HOGENOM" id="CLU_628040_0_0_9"/>
<proteinExistence type="predicted"/>
<evidence type="ECO:0000313" key="3">
    <source>
        <dbReference type="Proteomes" id="UP000009256"/>
    </source>
</evidence>
<feature type="transmembrane region" description="Helical" evidence="1">
    <location>
        <begin position="392"/>
        <end position="413"/>
    </location>
</feature>
<protein>
    <recommendedName>
        <fullName evidence="4">O-antigen polymerase</fullName>
    </recommendedName>
</protein>
<feature type="transmembrane region" description="Helical" evidence="1">
    <location>
        <begin position="115"/>
        <end position="134"/>
    </location>
</feature>
<dbReference type="KEGG" id="cki:Calkr_2469"/>
<reference evidence="2 3" key="2">
    <citation type="journal article" date="2011" name="J. Bacteriol.">
        <title>Complete genome sequences for the anaerobic, extremely thermophilic plant biomass-degrading bacteria Caldicellulosiruptor hydrothermalis, Caldicellulosiruptor kristjanssonii, Caldicellulosiruptor kronotskyensis, Caldicellulosiruptor owensenis, and Caldicellulosiruptor lactoaceticus.</title>
        <authorList>
            <person name="Blumer-Schuette S.E."/>
            <person name="Ozdemir I."/>
            <person name="Mistry D."/>
            <person name="Lucas S."/>
            <person name="Lapidus A."/>
            <person name="Cheng J.F."/>
            <person name="Goodwin L.A."/>
            <person name="Pitluck S."/>
            <person name="Land M.L."/>
            <person name="Hauser L.J."/>
            <person name="Woyke T."/>
            <person name="Mikhailova N."/>
            <person name="Pati A."/>
            <person name="Kyrpides N.C."/>
            <person name="Ivanova N."/>
            <person name="Detter J.C."/>
            <person name="Walston-Davenport K."/>
            <person name="Han S."/>
            <person name="Adams M.W."/>
            <person name="Kelly R.M."/>
        </authorList>
    </citation>
    <scope>NUCLEOTIDE SEQUENCE [LARGE SCALE GENOMIC DNA]</scope>
    <source>
        <strain evidence="3">ATCC 700853 / DSM 12137 / I77R1B</strain>
    </source>
</reference>
<dbReference type="AlphaFoldDB" id="E4S803"/>
<sequence length="434" mass="50108">MAVSLRKVDFLIWSVFFLFVFSIPKSGTKVGAVPFYFGILAVGLFIFMNLKFYKPIFLIDLLPYWSIIGIVFTLLFYKNNIDLEIIIRYFVGFAVAPIVANILYNKKVDLKSLTYLIFITGLIPIIYGLFQLIFGMDRIALSGVTVNAKQLADYNYNFYKLMESKCNRVGEYYKLVSTYQNGNLFGLFLVGFYPLLVSLEKTALKKFVYVIEVLTFVLIFRTLSRTAIFTFVIIFFVKLIWGIYIQKNIKVIDIMSKIFLLLVVSLLLNKISKEGFFIPIFQRLFGASSEEVLTLNNRMVSDKLPSLGLRIIFGNPLYSHESFYFVVIFSLGIIMGGIVLFTLLYIDYQILLYRRKIFSNPLYFSYILAFVAFQIAGIADLAWGLFPIETQFWIYFAISLVILKECEANLLPISLNKINIIEKLIIKRNLNSLR</sequence>
<gene>
    <name evidence="2" type="ordered locus">Calkr_2469</name>
</gene>
<evidence type="ECO:0000313" key="2">
    <source>
        <dbReference type="EMBL" id="ADQ41903.1"/>
    </source>
</evidence>
<dbReference type="OrthoDB" id="2987448at2"/>
<feature type="transmembrane region" description="Helical" evidence="1">
    <location>
        <begin position="178"/>
        <end position="196"/>
    </location>
</feature>
<keyword evidence="1" id="KW-0812">Transmembrane</keyword>
<keyword evidence="1" id="KW-1133">Transmembrane helix</keyword>
<accession>E4S803</accession>
<dbReference type="Proteomes" id="UP000009256">
    <property type="component" value="Chromosome"/>
</dbReference>
<evidence type="ECO:0008006" key="4">
    <source>
        <dbReference type="Google" id="ProtNLM"/>
    </source>
</evidence>
<dbReference type="STRING" id="632335.Calkr_2469"/>
<keyword evidence="1" id="KW-0472">Membrane</keyword>
<feature type="transmembrane region" description="Helical" evidence="1">
    <location>
        <begin position="323"/>
        <end position="346"/>
    </location>
</feature>
<feature type="transmembrane region" description="Helical" evidence="1">
    <location>
        <begin position="57"/>
        <end position="77"/>
    </location>
</feature>
<dbReference type="EMBL" id="CP002326">
    <property type="protein sequence ID" value="ADQ41903.1"/>
    <property type="molecule type" value="Genomic_DNA"/>
</dbReference>
<feature type="transmembrane region" description="Helical" evidence="1">
    <location>
        <begin position="83"/>
        <end position="103"/>
    </location>
</feature>
<feature type="transmembrane region" description="Helical" evidence="1">
    <location>
        <begin position="226"/>
        <end position="244"/>
    </location>
</feature>
<keyword evidence="3" id="KW-1185">Reference proteome</keyword>
<name>E4S803_CALA7</name>